<keyword evidence="7" id="KW-1185">Reference proteome</keyword>
<accession>A0ABM1C1X9</accession>
<name>A0ABM1C1X9_LIMPO</name>
<evidence type="ECO:0000313" key="8">
    <source>
        <dbReference type="RefSeq" id="XP_013792793.2"/>
    </source>
</evidence>
<keyword evidence="3" id="KW-0862">Zinc</keyword>
<feature type="domain" description="AN1-type" evidence="6">
    <location>
        <begin position="69"/>
        <end position="115"/>
    </location>
</feature>
<feature type="non-terminal residue" evidence="8">
    <location>
        <position position="1"/>
    </location>
</feature>
<evidence type="ECO:0000256" key="1">
    <source>
        <dbReference type="ARBA" id="ARBA00022723"/>
    </source>
</evidence>
<protein>
    <submittedName>
        <fullName evidence="8">AN1-type zinc finger protein 6-like</fullName>
    </submittedName>
</protein>
<organism evidence="7 8">
    <name type="scientific">Limulus polyphemus</name>
    <name type="common">Atlantic horseshoe crab</name>
    <dbReference type="NCBI Taxonomy" id="6850"/>
    <lineage>
        <taxon>Eukaryota</taxon>
        <taxon>Metazoa</taxon>
        <taxon>Ecdysozoa</taxon>
        <taxon>Arthropoda</taxon>
        <taxon>Chelicerata</taxon>
        <taxon>Merostomata</taxon>
        <taxon>Xiphosura</taxon>
        <taxon>Limulidae</taxon>
        <taxon>Limulus</taxon>
    </lineage>
</organism>
<keyword evidence="1" id="KW-0479">Metal-binding</keyword>
<evidence type="ECO:0000256" key="3">
    <source>
        <dbReference type="ARBA" id="ARBA00022833"/>
    </source>
</evidence>
<keyword evidence="2 4" id="KW-0863">Zinc-finger</keyword>
<dbReference type="SUPFAM" id="SSF118310">
    <property type="entry name" value="AN1-like Zinc finger"/>
    <property type="match status" value="1"/>
</dbReference>
<sequence length="134" mass="15210">ITLGKVGHQFFQNKHVVVSTIPFQHLRITVNPPNIQDKGSESCSALPSSTSNLESDVSSQHRETSFKEKKKRNRCQMCRKKVGLTGFYCRCGGLFCSVHRYSDEHSCTFDYKMMGAEEIRKNNPIVVGEKVQKL</sequence>
<gene>
    <name evidence="8" type="primary">LOC106476705</name>
</gene>
<dbReference type="Proteomes" id="UP000694941">
    <property type="component" value="Unplaced"/>
</dbReference>
<evidence type="ECO:0000256" key="5">
    <source>
        <dbReference type="SAM" id="MobiDB-lite"/>
    </source>
</evidence>
<dbReference type="InterPro" id="IPR035896">
    <property type="entry name" value="AN1-like_Znf"/>
</dbReference>
<dbReference type="Pfam" id="PF01428">
    <property type="entry name" value="zf-AN1"/>
    <property type="match status" value="1"/>
</dbReference>
<evidence type="ECO:0000313" key="7">
    <source>
        <dbReference type="Proteomes" id="UP000694941"/>
    </source>
</evidence>
<dbReference type="InterPro" id="IPR000058">
    <property type="entry name" value="Znf_AN1"/>
</dbReference>
<proteinExistence type="predicted"/>
<reference evidence="8" key="1">
    <citation type="submission" date="2025-08" db="UniProtKB">
        <authorList>
            <consortium name="RefSeq"/>
        </authorList>
    </citation>
    <scope>IDENTIFICATION</scope>
    <source>
        <tissue evidence="8">Muscle</tissue>
    </source>
</reference>
<evidence type="ECO:0000256" key="2">
    <source>
        <dbReference type="ARBA" id="ARBA00022771"/>
    </source>
</evidence>
<dbReference type="SMART" id="SM00154">
    <property type="entry name" value="ZnF_AN1"/>
    <property type="match status" value="1"/>
</dbReference>
<dbReference type="PROSITE" id="PS51039">
    <property type="entry name" value="ZF_AN1"/>
    <property type="match status" value="1"/>
</dbReference>
<evidence type="ECO:0000256" key="4">
    <source>
        <dbReference type="PROSITE-ProRule" id="PRU00449"/>
    </source>
</evidence>
<evidence type="ECO:0000259" key="6">
    <source>
        <dbReference type="PROSITE" id="PS51039"/>
    </source>
</evidence>
<dbReference type="RefSeq" id="XP_013792793.2">
    <property type="nucleotide sequence ID" value="XM_013937339.2"/>
</dbReference>
<feature type="region of interest" description="Disordered" evidence="5">
    <location>
        <begin position="37"/>
        <end position="72"/>
    </location>
</feature>
<dbReference type="PANTHER" id="PTHR10634:SF149">
    <property type="entry name" value="AN1-TYPE DOMAIN-CONTAINING PROTEIN-RELATED"/>
    <property type="match status" value="1"/>
</dbReference>
<dbReference type="GeneID" id="106476705"/>
<feature type="compositionally biased region" description="Polar residues" evidence="5">
    <location>
        <begin position="41"/>
        <end position="58"/>
    </location>
</feature>
<dbReference type="PANTHER" id="PTHR10634">
    <property type="entry name" value="AN1-TYPE ZINC FINGER PROTEIN"/>
    <property type="match status" value="1"/>
</dbReference>
<dbReference type="InterPro" id="IPR050652">
    <property type="entry name" value="AN1_A20_ZnFinger"/>
</dbReference>
<dbReference type="Gene3D" id="4.10.1110.10">
    <property type="entry name" value="AN1-like Zinc finger"/>
    <property type="match status" value="1"/>
</dbReference>